<dbReference type="InterPro" id="IPR003661">
    <property type="entry name" value="HisK_dim/P_dom"/>
</dbReference>
<evidence type="ECO:0000256" key="1">
    <source>
        <dbReference type="ARBA" id="ARBA00000085"/>
    </source>
</evidence>
<dbReference type="InterPro" id="IPR004358">
    <property type="entry name" value="Sig_transdc_His_kin-like_C"/>
</dbReference>
<dbReference type="CDD" id="cd16922">
    <property type="entry name" value="HATPase_EvgS-ArcB-TorS-like"/>
    <property type="match status" value="1"/>
</dbReference>
<keyword evidence="10" id="KW-0547">Nucleotide-binding</keyword>
<keyword evidence="4" id="KW-0902">Two-component regulatory system</keyword>
<keyword evidence="7" id="KW-0472">Membrane</keyword>
<dbReference type="SUPFAM" id="SSF55874">
    <property type="entry name" value="ATPase domain of HSP90 chaperone/DNA topoisomerase II/histidine kinase"/>
    <property type="match status" value="1"/>
</dbReference>
<keyword evidence="11" id="KW-1185">Reference proteome</keyword>
<feature type="domain" description="Histidine kinase" evidence="8">
    <location>
        <begin position="249"/>
        <end position="481"/>
    </location>
</feature>
<evidence type="ECO:0000259" key="9">
    <source>
        <dbReference type="PROSITE" id="PS50110"/>
    </source>
</evidence>
<comment type="caution">
    <text evidence="10">The sequence shown here is derived from an EMBL/GenBank/DDBJ whole genome shotgun (WGS) entry which is preliminary data.</text>
</comment>
<dbReference type="GO" id="GO:0005524">
    <property type="term" value="F:ATP binding"/>
    <property type="evidence" value="ECO:0007669"/>
    <property type="project" value="UniProtKB-KW"/>
</dbReference>
<evidence type="ECO:0000256" key="5">
    <source>
        <dbReference type="PROSITE-ProRule" id="PRU00169"/>
    </source>
</evidence>
<feature type="modified residue" description="4-aspartylphosphate" evidence="5">
    <location>
        <position position="553"/>
    </location>
</feature>
<dbReference type="InterPro" id="IPR005467">
    <property type="entry name" value="His_kinase_dom"/>
</dbReference>
<evidence type="ECO:0000256" key="2">
    <source>
        <dbReference type="ARBA" id="ARBA00012438"/>
    </source>
</evidence>
<keyword evidence="3 5" id="KW-0597">Phosphoprotein</keyword>
<dbReference type="Pfam" id="PF00512">
    <property type="entry name" value="HisKA"/>
    <property type="match status" value="1"/>
</dbReference>
<dbReference type="InterPro" id="IPR036890">
    <property type="entry name" value="HATPase_C_sf"/>
</dbReference>
<dbReference type="PROSITE" id="PS50110">
    <property type="entry name" value="RESPONSE_REGULATORY"/>
    <property type="match status" value="1"/>
</dbReference>
<dbReference type="Pfam" id="PF00072">
    <property type="entry name" value="Response_reg"/>
    <property type="match status" value="1"/>
</dbReference>
<protein>
    <recommendedName>
        <fullName evidence="2">histidine kinase</fullName>
        <ecNumber evidence="2">2.7.13.3</ecNumber>
    </recommendedName>
</protein>
<feature type="transmembrane region" description="Helical" evidence="7">
    <location>
        <begin position="140"/>
        <end position="159"/>
    </location>
</feature>
<dbReference type="Gene3D" id="1.10.287.130">
    <property type="match status" value="1"/>
</dbReference>
<dbReference type="CDD" id="cd00082">
    <property type="entry name" value="HisKA"/>
    <property type="match status" value="1"/>
</dbReference>
<proteinExistence type="predicted"/>
<dbReference type="PROSITE" id="PS50109">
    <property type="entry name" value="HIS_KIN"/>
    <property type="match status" value="1"/>
</dbReference>
<evidence type="ECO:0000259" key="8">
    <source>
        <dbReference type="PROSITE" id="PS50109"/>
    </source>
</evidence>
<evidence type="ECO:0000256" key="7">
    <source>
        <dbReference type="SAM" id="Phobius"/>
    </source>
</evidence>
<dbReference type="Proteomes" id="UP001379945">
    <property type="component" value="Unassembled WGS sequence"/>
</dbReference>
<dbReference type="CDD" id="cd17546">
    <property type="entry name" value="REC_hyHK_CKI1_RcsC-like"/>
    <property type="match status" value="1"/>
</dbReference>
<name>A0ABU9CBC5_9BURK</name>
<feature type="transmembrane region" description="Helical" evidence="7">
    <location>
        <begin position="37"/>
        <end position="62"/>
    </location>
</feature>
<feature type="transmembrane region" description="Helical" evidence="7">
    <location>
        <begin position="68"/>
        <end position="88"/>
    </location>
</feature>
<feature type="transmembrane region" description="Helical" evidence="7">
    <location>
        <begin position="166"/>
        <end position="182"/>
    </location>
</feature>
<keyword evidence="10" id="KW-0067">ATP-binding</keyword>
<dbReference type="Gene3D" id="3.40.50.2300">
    <property type="match status" value="1"/>
</dbReference>
<dbReference type="SMART" id="SM00387">
    <property type="entry name" value="HATPase_c"/>
    <property type="match status" value="1"/>
</dbReference>
<dbReference type="SUPFAM" id="SSF52172">
    <property type="entry name" value="CheY-like"/>
    <property type="match status" value="1"/>
</dbReference>
<dbReference type="SMART" id="SM00448">
    <property type="entry name" value="REC"/>
    <property type="match status" value="1"/>
</dbReference>
<dbReference type="InterPro" id="IPR001789">
    <property type="entry name" value="Sig_transdc_resp-reg_receiver"/>
</dbReference>
<organism evidence="10 11">
    <name type="scientific">Ideonella margarita</name>
    <dbReference type="NCBI Taxonomy" id="2984191"/>
    <lineage>
        <taxon>Bacteria</taxon>
        <taxon>Pseudomonadati</taxon>
        <taxon>Pseudomonadota</taxon>
        <taxon>Betaproteobacteria</taxon>
        <taxon>Burkholderiales</taxon>
        <taxon>Sphaerotilaceae</taxon>
        <taxon>Ideonella</taxon>
    </lineage>
</organism>
<evidence type="ECO:0000256" key="4">
    <source>
        <dbReference type="ARBA" id="ARBA00023012"/>
    </source>
</evidence>
<sequence length="627" mass="66819">MSAALNCAPTSARPSPVPTPVPQPADDDLEERVQREALFMVLSHAPSSVPLLWLAVGVLLLYTVHLPALWPVSMLLAGMAVVSGLWRLRIHWQARRSGLRTRSLRLAAMRQVRANAMLAGLLWLISTLALFPGLDLEGREFHIILLAGTAAITSFYMALIGRCAEVLICAMLLPLTGMLALHPDLRSWPLATMTLAFCAALLRNVGSMRQTTLAALRLKHEAEANAEQLRQAMQAAQAGAQAKARFLATMSHEIRTPMNGVLGALDLLNEGTLSPSQRHLLDVARSSGQGLLAVLNDTLDFSKIDAGHVDLRADPVSLQALVIEVHALFAASASARQLSFRAELDPALPAQVLADAQRLKQVLINLVANAVKFTQRGEVCVAVKVLPSVPAADAPVAPGGSQALTVLFAVTDTGIGIAADRIDQLFTPFQQIDQGPQRSFGGSGLGLAISHRLVERMGSHIAVNSTIGVGSRFSFHLILPVCPATATADVIAETAAAPESLRGSVLLAEDNSVNSLIAVAMLRSLGLTVTQVADGADALAALAQERPDLVLMDGQMPVMDGYAATRRWRALEAQQAGLPRLPVIALTANALPEDHLAAREAGMDDLLAKPYTREQLARMLARWLPPA</sequence>
<dbReference type="Pfam" id="PF02518">
    <property type="entry name" value="HATPase_c"/>
    <property type="match status" value="1"/>
</dbReference>
<evidence type="ECO:0000313" key="11">
    <source>
        <dbReference type="Proteomes" id="UP001379945"/>
    </source>
</evidence>
<gene>
    <name evidence="10" type="ORF">AACH00_17800</name>
</gene>
<dbReference type="RefSeq" id="WP_341400519.1">
    <property type="nucleotide sequence ID" value="NZ_JBBUTI010000014.1"/>
</dbReference>
<dbReference type="SUPFAM" id="SSF47384">
    <property type="entry name" value="Homodimeric domain of signal transducing histidine kinase"/>
    <property type="match status" value="1"/>
</dbReference>
<keyword evidence="7" id="KW-0812">Transmembrane</keyword>
<dbReference type="InterPro" id="IPR011006">
    <property type="entry name" value="CheY-like_superfamily"/>
</dbReference>
<evidence type="ECO:0000256" key="3">
    <source>
        <dbReference type="ARBA" id="ARBA00022553"/>
    </source>
</evidence>
<dbReference type="PRINTS" id="PR00344">
    <property type="entry name" value="BCTRLSENSOR"/>
</dbReference>
<keyword evidence="7" id="KW-1133">Transmembrane helix</keyword>
<reference evidence="10 11" key="1">
    <citation type="submission" date="2024-04" db="EMBL/GenBank/DDBJ databases">
        <title>Novel species of the genus Ideonella isolated from streams.</title>
        <authorList>
            <person name="Lu H."/>
        </authorList>
    </citation>
    <scope>NUCLEOTIDE SEQUENCE [LARGE SCALE GENOMIC DNA]</scope>
    <source>
        <strain evidence="10 11">LYT19W</strain>
    </source>
</reference>
<feature type="transmembrane region" description="Helical" evidence="7">
    <location>
        <begin position="112"/>
        <end position="134"/>
    </location>
</feature>
<dbReference type="EMBL" id="JBBUTI010000014">
    <property type="protein sequence ID" value="MEK8048211.1"/>
    <property type="molecule type" value="Genomic_DNA"/>
</dbReference>
<feature type="domain" description="Response regulatory" evidence="9">
    <location>
        <begin position="504"/>
        <end position="624"/>
    </location>
</feature>
<feature type="region of interest" description="Disordered" evidence="6">
    <location>
        <begin position="1"/>
        <end position="26"/>
    </location>
</feature>
<dbReference type="InterPro" id="IPR003594">
    <property type="entry name" value="HATPase_dom"/>
</dbReference>
<dbReference type="PANTHER" id="PTHR45339">
    <property type="entry name" value="HYBRID SIGNAL TRANSDUCTION HISTIDINE KINASE J"/>
    <property type="match status" value="1"/>
</dbReference>
<accession>A0ABU9CBC5</accession>
<evidence type="ECO:0000313" key="10">
    <source>
        <dbReference type="EMBL" id="MEK8048211.1"/>
    </source>
</evidence>
<dbReference type="InterPro" id="IPR036097">
    <property type="entry name" value="HisK_dim/P_sf"/>
</dbReference>
<dbReference type="PANTHER" id="PTHR45339:SF1">
    <property type="entry name" value="HYBRID SIGNAL TRANSDUCTION HISTIDINE KINASE J"/>
    <property type="match status" value="1"/>
</dbReference>
<dbReference type="EC" id="2.7.13.3" evidence="2"/>
<dbReference type="SMART" id="SM00388">
    <property type="entry name" value="HisKA"/>
    <property type="match status" value="1"/>
</dbReference>
<dbReference type="Gene3D" id="3.30.565.10">
    <property type="entry name" value="Histidine kinase-like ATPase, C-terminal domain"/>
    <property type="match status" value="1"/>
</dbReference>
<evidence type="ECO:0000256" key="6">
    <source>
        <dbReference type="SAM" id="MobiDB-lite"/>
    </source>
</evidence>
<comment type="catalytic activity">
    <reaction evidence="1">
        <text>ATP + protein L-histidine = ADP + protein N-phospho-L-histidine.</text>
        <dbReference type="EC" id="2.7.13.3"/>
    </reaction>
</comment>